<feature type="domain" description="HTH tetR-type" evidence="5">
    <location>
        <begin position="13"/>
        <end position="72"/>
    </location>
</feature>
<dbReference type="PROSITE" id="PS50977">
    <property type="entry name" value="HTH_TETR_2"/>
    <property type="match status" value="1"/>
</dbReference>
<evidence type="ECO:0000256" key="1">
    <source>
        <dbReference type="ARBA" id="ARBA00023015"/>
    </source>
</evidence>
<keyword evidence="1" id="KW-0805">Transcription regulation</keyword>
<dbReference type="SUPFAM" id="SSF46689">
    <property type="entry name" value="Homeodomain-like"/>
    <property type="match status" value="1"/>
</dbReference>
<evidence type="ECO:0000256" key="2">
    <source>
        <dbReference type="ARBA" id="ARBA00023125"/>
    </source>
</evidence>
<dbReference type="SUPFAM" id="SSF48498">
    <property type="entry name" value="Tetracyclin repressor-like, C-terminal domain"/>
    <property type="match status" value="1"/>
</dbReference>
<evidence type="ECO:0000259" key="5">
    <source>
        <dbReference type="PROSITE" id="PS50977"/>
    </source>
</evidence>
<gene>
    <name evidence="6" type="ORF">E1292_15305</name>
</gene>
<evidence type="ECO:0000313" key="7">
    <source>
        <dbReference type="Proteomes" id="UP000295258"/>
    </source>
</evidence>
<evidence type="ECO:0000256" key="4">
    <source>
        <dbReference type="PROSITE-ProRule" id="PRU00335"/>
    </source>
</evidence>
<evidence type="ECO:0000256" key="3">
    <source>
        <dbReference type="ARBA" id="ARBA00023163"/>
    </source>
</evidence>
<keyword evidence="3" id="KW-0804">Transcription</keyword>
<dbReference type="AlphaFoldDB" id="A0A4R4VUC7"/>
<dbReference type="Proteomes" id="UP000295258">
    <property type="component" value="Unassembled WGS sequence"/>
</dbReference>
<accession>A0A4R4VUC7</accession>
<dbReference type="InterPro" id="IPR036271">
    <property type="entry name" value="Tet_transcr_reg_TetR-rel_C_sf"/>
</dbReference>
<dbReference type="GO" id="GO:0003700">
    <property type="term" value="F:DNA-binding transcription factor activity"/>
    <property type="evidence" value="ECO:0007669"/>
    <property type="project" value="TreeGrafter"/>
</dbReference>
<dbReference type="InterPro" id="IPR009057">
    <property type="entry name" value="Homeodomain-like_sf"/>
</dbReference>
<reference evidence="6 7" key="1">
    <citation type="submission" date="2019-03" db="EMBL/GenBank/DDBJ databases">
        <title>Draft genome sequences of novel Actinobacteria.</title>
        <authorList>
            <person name="Sahin N."/>
            <person name="Ay H."/>
            <person name="Saygin H."/>
        </authorList>
    </citation>
    <scope>NUCLEOTIDE SEQUENCE [LARGE SCALE GENOMIC DNA]</scope>
    <source>
        <strain evidence="6 7">KC310</strain>
    </source>
</reference>
<dbReference type="Gene3D" id="1.10.357.10">
    <property type="entry name" value="Tetracycline Repressor, domain 2"/>
    <property type="match status" value="1"/>
</dbReference>
<proteinExistence type="predicted"/>
<feature type="DNA-binding region" description="H-T-H motif" evidence="4">
    <location>
        <begin position="35"/>
        <end position="54"/>
    </location>
</feature>
<organism evidence="6 7">
    <name type="scientific">Nonomuraea deserti</name>
    <dbReference type="NCBI Taxonomy" id="1848322"/>
    <lineage>
        <taxon>Bacteria</taxon>
        <taxon>Bacillati</taxon>
        <taxon>Actinomycetota</taxon>
        <taxon>Actinomycetes</taxon>
        <taxon>Streptosporangiales</taxon>
        <taxon>Streptosporangiaceae</taxon>
        <taxon>Nonomuraea</taxon>
    </lineage>
</organism>
<keyword evidence="2 4" id="KW-0238">DNA-binding</keyword>
<dbReference type="InterPro" id="IPR001647">
    <property type="entry name" value="HTH_TetR"/>
</dbReference>
<dbReference type="Pfam" id="PF21597">
    <property type="entry name" value="TetR_C_43"/>
    <property type="match status" value="1"/>
</dbReference>
<name>A0A4R4VUC7_9ACTN</name>
<protein>
    <submittedName>
        <fullName evidence="6">TetR/AcrR family transcriptional regulator</fullName>
    </submittedName>
</protein>
<evidence type="ECO:0000313" key="6">
    <source>
        <dbReference type="EMBL" id="TDD06304.1"/>
    </source>
</evidence>
<sequence length="206" mass="22033">MQSRSPAKRADAERNRGKILAVARAAFAGSEPHISMAEISRRAGVGMATFYRNFASRRALLETLWTDEINAVCEAAETASGETPGAAFTAWLRQFFAFSTSKHHIAAELLADAADAADTAGTAGTANGDRIDPVIGRNRARVRAAGQPLLAAARRTHEVRHDLTLEQILDMIVAIATINGDQPYLEPIFQTALDGLRPPAADAKPS</sequence>
<dbReference type="InterPro" id="IPR050109">
    <property type="entry name" value="HTH-type_TetR-like_transc_reg"/>
</dbReference>
<dbReference type="InterPro" id="IPR049445">
    <property type="entry name" value="TetR_SbtR-like_C"/>
</dbReference>
<comment type="caution">
    <text evidence="6">The sequence shown here is derived from an EMBL/GenBank/DDBJ whole genome shotgun (WGS) entry which is preliminary data.</text>
</comment>
<dbReference type="PANTHER" id="PTHR30055">
    <property type="entry name" value="HTH-TYPE TRANSCRIPTIONAL REGULATOR RUTR"/>
    <property type="match status" value="1"/>
</dbReference>
<keyword evidence="7" id="KW-1185">Reference proteome</keyword>
<dbReference type="EMBL" id="SMKO01000033">
    <property type="protein sequence ID" value="TDD06304.1"/>
    <property type="molecule type" value="Genomic_DNA"/>
</dbReference>
<dbReference type="PANTHER" id="PTHR30055:SF234">
    <property type="entry name" value="HTH-TYPE TRANSCRIPTIONAL REGULATOR BETI"/>
    <property type="match status" value="1"/>
</dbReference>
<dbReference type="Pfam" id="PF00440">
    <property type="entry name" value="TetR_N"/>
    <property type="match status" value="1"/>
</dbReference>
<dbReference type="GO" id="GO:0000976">
    <property type="term" value="F:transcription cis-regulatory region binding"/>
    <property type="evidence" value="ECO:0007669"/>
    <property type="project" value="TreeGrafter"/>
</dbReference>